<reference evidence="6 7" key="1">
    <citation type="submission" date="2021-06" db="EMBL/GenBank/DDBJ databases">
        <title>Actinomycetes sequencing.</title>
        <authorList>
            <person name="Shan Q."/>
        </authorList>
    </citation>
    <scope>NUCLEOTIDE SEQUENCE [LARGE SCALE GENOMIC DNA]</scope>
    <source>
        <strain evidence="6 7">NEAU-G5</strain>
    </source>
</reference>
<accession>A0ABS6B8D4</accession>
<keyword evidence="1" id="KW-0805">Transcription regulation</keyword>
<comment type="caution">
    <text evidence="6">The sequence shown here is derived from an EMBL/GenBank/DDBJ whole genome shotgun (WGS) entry which is preliminary data.</text>
</comment>
<feature type="domain" description="HTH araC/xylS-type" evidence="4">
    <location>
        <begin position="1"/>
        <end position="96"/>
    </location>
</feature>
<dbReference type="Proteomes" id="UP000733379">
    <property type="component" value="Unassembled WGS sequence"/>
</dbReference>
<sequence>MRNILIAHMVSSPDGAAIAGQLHRSERTLRHQLAREGTSDRALLDEIREQLAEELLITQGLSVAEIAHRLGYVEVSSFSQAFRRWKGMSPRAFRQLQPT</sequence>
<evidence type="ECO:0000313" key="7">
    <source>
        <dbReference type="Proteomes" id="UP000733379"/>
    </source>
</evidence>
<dbReference type="PRINTS" id="PR00032">
    <property type="entry name" value="HTHARAC"/>
</dbReference>
<evidence type="ECO:0000313" key="6">
    <source>
        <dbReference type="EMBL" id="MBU3065458.1"/>
    </source>
</evidence>
<protein>
    <submittedName>
        <fullName evidence="6">Helix-turn-helix transcriptional regulator</fullName>
    </submittedName>
</protein>
<dbReference type="SUPFAM" id="SSF46689">
    <property type="entry name" value="Homeodomain-like"/>
    <property type="match status" value="1"/>
</dbReference>
<evidence type="ECO:0000256" key="2">
    <source>
        <dbReference type="ARBA" id="ARBA00023125"/>
    </source>
</evidence>
<evidence type="ECO:0000256" key="1">
    <source>
        <dbReference type="ARBA" id="ARBA00023015"/>
    </source>
</evidence>
<dbReference type="PROSITE" id="PS01124">
    <property type="entry name" value="HTH_ARAC_FAMILY_2"/>
    <property type="match status" value="1"/>
</dbReference>
<dbReference type="EMBL" id="JAHKNI010000011">
    <property type="protein sequence ID" value="MBU3065458.1"/>
    <property type="molecule type" value="Genomic_DNA"/>
</dbReference>
<dbReference type="PANTHER" id="PTHR47894:SF1">
    <property type="entry name" value="HTH-TYPE TRANSCRIPTIONAL REGULATOR VQSM"/>
    <property type="match status" value="1"/>
</dbReference>
<organism evidence="6 7">
    <name type="scientific">Nocardia albiluteola</name>
    <dbReference type="NCBI Taxonomy" id="2842303"/>
    <lineage>
        <taxon>Bacteria</taxon>
        <taxon>Bacillati</taxon>
        <taxon>Actinomycetota</taxon>
        <taxon>Actinomycetes</taxon>
        <taxon>Mycobacteriales</taxon>
        <taxon>Nocardiaceae</taxon>
        <taxon>Nocardia</taxon>
    </lineage>
</organism>
<dbReference type="EMBL" id="JAHKNI010000004">
    <property type="protein sequence ID" value="MBU3062708.1"/>
    <property type="molecule type" value="Genomic_DNA"/>
</dbReference>
<dbReference type="InterPro" id="IPR018060">
    <property type="entry name" value="HTH_AraC"/>
</dbReference>
<dbReference type="PANTHER" id="PTHR47894">
    <property type="entry name" value="HTH-TYPE TRANSCRIPTIONAL REGULATOR GADX"/>
    <property type="match status" value="1"/>
</dbReference>
<keyword evidence="3" id="KW-0804">Transcription</keyword>
<keyword evidence="2" id="KW-0238">DNA-binding</keyword>
<proteinExistence type="predicted"/>
<evidence type="ECO:0000256" key="3">
    <source>
        <dbReference type="ARBA" id="ARBA00023163"/>
    </source>
</evidence>
<dbReference type="SMART" id="SM00342">
    <property type="entry name" value="HTH_ARAC"/>
    <property type="match status" value="1"/>
</dbReference>
<gene>
    <name evidence="5" type="ORF">KO481_14400</name>
    <name evidence="6" type="ORF">KO481_28510</name>
</gene>
<evidence type="ECO:0000313" key="5">
    <source>
        <dbReference type="EMBL" id="MBU3062708.1"/>
    </source>
</evidence>
<evidence type="ECO:0000259" key="4">
    <source>
        <dbReference type="PROSITE" id="PS01124"/>
    </source>
</evidence>
<keyword evidence="7" id="KW-1185">Reference proteome</keyword>
<dbReference type="InterPro" id="IPR009057">
    <property type="entry name" value="Homeodomain-like_sf"/>
</dbReference>
<dbReference type="RefSeq" id="WP_215917607.1">
    <property type="nucleotide sequence ID" value="NZ_JAHKNI010000004.1"/>
</dbReference>
<dbReference type="InterPro" id="IPR020449">
    <property type="entry name" value="Tscrpt_reg_AraC-type_HTH"/>
</dbReference>
<name>A0ABS6B8D4_9NOCA</name>
<dbReference type="Pfam" id="PF12833">
    <property type="entry name" value="HTH_18"/>
    <property type="match status" value="1"/>
</dbReference>
<dbReference type="Gene3D" id="1.10.10.60">
    <property type="entry name" value="Homeodomain-like"/>
    <property type="match status" value="1"/>
</dbReference>